<dbReference type="PANTHER" id="PTHR47816:SF4">
    <property type="entry name" value="RIBOSOMAL RNA SMALL SUBUNIT METHYLTRANSFERASE C"/>
    <property type="match status" value="1"/>
</dbReference>
<comment type="subunit">
    <text evidence="6">Monomer.</text>
</comment>
<evidence type="ECO:0000259" key="7">
    <source>
        <dbReference type="Pfam" id="PF05175"/>
    </source>
</evidence>
<proteinExistence type="inferred from homology"/>
<reference evidence="9 10" key="1">
    <citation type="submission" date="2019-04" db="EMBL/GenBank/DDBJ databases">
        <title>Thalassotalea guangxiensis sp. nov., isolated from sediment of the coastal wetland.</title>
        <authorList>
            <person name="Zheng S."/>
            <person name="Zhang D."/>
        </authorList>
    </citation>
    <scope>NUCLEOTIDE SEQUENCE [LARGE SCALE GENOMIC DNA]</scope>
    <source>
        <strain evidence="9 10">ZS-4</strain>
    </source>
</reference>
<protein>
    <recommendedName>
        <fullName evidence="6">Ribosomal RNA small subunit methyltransferase C</fullName>
        <ecNumber evidence="6">2.1.1.172</ecNumber>
    </recommendedName>
    <alternativeName>
        <fullName evidence="6">16S rRNA m2G1207 methyltransferase</fullName>
    </alternativeName>
    <alternativeName>
        <fullName evidence="6">rRNA (guanine-N(2)-)-methyltransferase RsmC</fullName>
    </alternativeName>
</protein>
<evidence type="ECO:0000256" key="3">
    <source>
        <dbReference type="ARBA" id="ARBA00022603"/>
    </source>
</evidence>
<feature type="domain" description="Methyltransferase small N-terminal" evidence="8">
    <location>
        <begin position="17"/>
        <end position="174"/>
    </location>
</feature>
<evidence type="ECO:0000313" key="10">
    <source>
        <dbReference type="Proteomes" id="UP000307999"/>
    </source>
</evidence>
<dbReference type="OrthoDB" id="9816072at2"/>
<keyword evidence="10" id="KW-1185">Reference proteome</keyword>
<evidence type="ECO:0000313" key="9">
    <source>
        <dbReference type="EMBL" id="TKB47037.1"/>
    </source>
</evidence>
<dbReference type="Pfam" id="PF08468">
    <property type="entry name" value="MTS_N"/>
    <property type="match status" value="1"/>
</dbReference>
<comment type="caution">
    <text evidence="9">The sequence shown here is derived from an EMBL/GenBank/DDBJ whole genome shotgun (WGS) entry which is preliminary data.</text>
</comment>
<sequence length="352" mass="38856">MRHTDPRSPDMALSNPSQLLLRNDDLLQGQSILLVNCPDPQFCQQLRQLNPDSQISAFNVNFAEHQALANMPGIDAHFGEQYQADQPHDLIVLYFPKSKHEFQYLLSMLASVLHKQGSVLVVGDNKGGVKSSQKLASDLTQSYQKLDSARHCTLFSLTYQDSLPPFNLVDWIETFAITQHGQALQICHLPGVFSRGELDKGTELLLASLPERMNGKVLDFGCGAGVIGAVIASLYPQCDVDMLDVNAMAVASARLTLDANKLKGNVFASDGLSKVVGKYQHVVSNPPFHQGIKTHYATTETFLSDIRHYLTGNGELSIVANSFLKYAPILKQHFNHCELKDNANGFSIHHCK</sequence>
<evidence type="ECO:0000256" key="1">
    <source>
        <dbReference type="ARBA" id="ARBA00022490"/>
    </source>
</evidence>
<comment type="subcellular location">
    <subcellularLocation>
        <location evidence="6">Cytoplasm</location>
    </subcellularLocation>
</comment>
<dbReference type="CDD" id="cd02440">
    <property type="entry name" value="AdoMet_MTases"/>
    <property type="match status" value="1"/>
</dbReference>
<keyword evidence="2 6" id="KW-0698">rRNA processing</keyword>
<dbReference type="InterPro" id="IPR046977">
    <property type="entry name" value="RsmC/RlmG"/>
</dbReference>
<dbReference type="GO" id="GO:0052914">
    <property type="term" value="F:16S rRNA (guanine(1207)-N(2))-methyltransferase activity"/>
    <property type="evidence" value="ECO:0007669"/>
    <property type="project" value="UniProtKB-EC"/>
</dbReference>
<comment type="catalytic activity">
    <reaction evidence="6">
        <text>guanosine(1207) in 16S rRNA + S-adenosyl-L-methionine = N(2)-methylguanosine(1207) in 16S rRNA + S-adenosyl-L-homocysteine + H(+)</text>
        <dbReference type="Rhea" id="RHEA:42736"/>
        <dbReference type="Rhea" id="RHEA-COMP:10213"/>
        <dbReference type="Rhea" id="RHEA-COMP:10214"/>
        <dbReference type="ChEBI" id="CHEBI:15378"/>
        <dbReference type="ChEBI" id="CHEBI:57856"/>
        <dbReference type="ChEBI" id="CHEBI:59789"/>
        <dbReference type="ChEBI" id="CHEBI:74269"/>
        <dbReference type="ChEBI" id="CHEBI:74481"/>
        <dbReference type="EC" id="2.1.1.172"/>
    </reaction>
</comment>
<dbReference type="Pfam" id="PF05175">
    <property type="entry name" value="MTS"/>
    <property type="match status" value="1"/>
</dbReference>
<feature type="domain" description="Methyltransferase small" evidence="7">
    <location>
        <begin position="184"/>
        <end position="348"/>
    </location>
</feature>
<dbReference type="GO" id="GO:0005737">
    <property type="term" value="C:cytoplasm"/>
    <property type="evidence" value="ECO:0007669"/>
    <property type="project" value="UniProtKB-SubCell"/>
</dbReference>
<comment type="similarity">
    <text evidence="6">Belongs to the methyltransferase superfamily. RsmC family.</text>
</comment>
<gene>
    <name evidence="6" type="primary">rsmC</name>
    <name evidence="9" type="ORF">E8M12_01900</name>
</gene>
<evidence type="ECO:0000256" key="2">
    <source>
        <dbReference type="ARBA" id="ARBA00022552"/>
    </source>
</evidence>
<dbReference type="GO" id="GO:0003676">
    <property type="term" value="F:nucleic acid binding"/>
    <property type="evidence" value="ECO:0007669"/>
    <property type="project" value="InterPro"/>
</dbReference>
<comment type="function">
    <text evidence="6">Specifically methylates the guanine in position 1207 of 16S rRNA in the 30S particle.</text>
</comment>
<dbReference type="Proteomes" id="UP000307999">
    <property type="component" value="Unassembled WGS sequence"/>
</dbReference>
<dbReference type="EMBL" id="SWDB01000004">
    <property type="protein sequence ID" value="TKB47037.1"/>
    <property type="molecule type" value="Genomic_DNA"/>
</dbReference>
<dbReference type="PANTHER" id="PTHR47816">
    <property type="entry name" value="RIBOSOMAL RNA SMALL SUBUNIT METHYLTRANSFERASE C"/>
    <property type="match status" value="1"/>
</dbReference>
<evidence type="ECO:0000256" key="4">
    <source>
        <dbReference type="ARBA" id="ARBA00022679"/>
    </source>
</evidence>
<dbReference type="InterPro" id="IPR007848">
    <property type="entry name" value="Small_mtfrase_dom"/>
</dbReference>
<dbReference type="InterPro" id="IPR002052">
    <property type="entry name" value="DNA_methylase_N6_adenine_CS"/>
</dbReference>
<keyword evidence="4 6" id="KW-0808">Transferase</keyword>
<dbReference type="Gene3D" id="3.40.50.150">
    <property type="entry name" value="Vaccinia Virus protein VP39"/>
    <property type="match status" value="2"/>
</dbReference>
<dbReference type="SUPFAM" id="SSF53335">
    <property type="entry name" value="S-adenosyl-L-methionine-dependent methyltransferases"/>
    <property type="match status" value="1"/>
</dbReference>
<dbReference type="EC" id="2.1.1.172" evidence="6"/>
<keyword evidence="5 6" id="KW-0949">S-adenosyl-L-methionine</keyword>
<keyword evidence="3 6" id="KW-0489">Methyltransferase</keyword>
<evidence type="ECO:0000256" key="6">
    <source>
        <dbReference type="HAMAP-Rule" id="MF_01862"/>
    </source>
</evidence>
<dbReference type="InterPro" id="IPR013675">
    <property type="entry name" value="Mtase_sm_N"/>
</dbReference>
<dbReference type="AlphaFoldDB" id="A0A4U1BA78"/>
<keyword evidence="1 6" id="KW-0963">Cytoplasm</keyword>
<dbReference type="InterPro" id="IPR029063">
    <property type="entry name" value="SAM-dependent_MTases_sf"/>
</dbReference>
<dbReference type="HAMAP" id="MF_01862">
    <property type="entry name" value="16SrRNA_methyltr_C"/>
    <property type="match status" value="1"/>
</dbReference>
<evidence type="ECO:0000259" key="8">
    <source>
        <dbReference type="Pfam" id="PF08468"/>
    </source>
</evidence>
<organism evidence="9 10">
    <name type="scientific">Thalassotalea mangrovi</name>
    <dbReference type="NCBI Taxonomy" id="2572245"/>
    <lineage>
        <taxon>Bacteria</taxon>
        <taxon>Pseudomonadati</taxon>
        <taxon>Pseudomonadota</taxon>
        <taxon>Gammaproteobacteria</taxon>
        <taxon>Alteromonadales</taxon>
        <taxon>Colwelliaceae</taxon>
        <taxon>Thalassotalea</taxon>
    </lineage>
</organism>
<evidence type="ECO:0000256" key="5">
    <source>
        <dbReference type="ARBA" id="ARBA00022691"/>
    </source>
</evidence>
<dbReference type="InterPro" id="IPR023543">
    <property type="entry name" value="rRNA_ssu_MeTfrase_C"/>
</dbReference>
<accession>A0A4U1BA78</accession>
<name>A0A4U1BA78_9GAMM</name>
<dbReference type="PROSITE" id="PS00092">
    <property type="entry name" value="N6_MTASE"/>
    <property type="match status" value="1"/>
</dbReference>